<keyword evidence="1" id="KW-0472">Membrane</keyword>
<accession>A0A6B8KA69</accession>
<evidence type="ECO:0000256" key="1">
    <source>
        <dbReference type="SAM" id="Phobius"/>
    </source>
</evidence>
<feature type="transmembrane region" description="Helical" evidence="1">
    <location>
        <begin position="48"/>
        <end position="71"/>
    </location>
</feature>
<feature type="transmembrane region" description="Helical" evidence="1">
    <location>
        <begin position="228"/>
        <end position="252"/>
    </location>
</feature>
<dbReference type="PANTHER" id="PTHR43044">
    <property type="match status" value="1"/>
</dbReference>
<dbReference type="KEGG" id="mhey:H2LOC_000680"/>
<keyword evidence="1" id="KW-0812">Transmembrane</keyword>
<dbReference type="EMBL" id="CP046052">
    <property type="protein sequence ID" value="QGM44332.1"/>
    <property type="molecule type" value="Genomic_DNA"/>
</dbReference>
<keyword evidence="3" id="KW-1185">Reference proteome</keyword>
<feature type="transmembrane region" description="Helical" evidence="1">
    <location>
        <begin position="272"/>
        <end position="291"/>
    </location>
</feature>
<feature type="transmembrane region" description="Helical" evidence="1">
    <location>
        <begin position="191"/>
        <end position="216"/>
    </location>
</feature>
<feature type="transmembrane region" description="Helical" evidence="1">
    <location>
        <begin position="160"/>
        <end position="185"/>
    </location>
</feature>
<reference evidence="2 3" key="1">
    <citation type="submission" date="2019-11" db="EMBL/GenBank/DDBJ databases">
        <title>The genome sequence of Methylocystis heyeri.</title>
        <authorList>
            <person name="Oshkin I.Y."/>
            <person name="Miroshnikov K."/>
            <person name="Dedysh S.N."/>
        </authorList>
    </citation>
    <scope>NUCLEOTIDE SEQUENCE [LARGE SCALE GENOMIC DNA]</scope>
    <source>
        <strain evidence="2 3">H2</strain>
    </source>
</reference>
<protein>
    <submittedName>
        <fullName evidence="2">Uncharacterized protein</fullName>
    </submittedName>
</protein>
<dbReference type="AlphaFoldDB" id="A0A6B8KA69"/>
<organism evidence="2 3">
    <name type="scientific">Methylocystis heyeri</name>
    <dbReference type="NCBI Taxonomy" id="391905"/>
    <lineage>
        <taxon>Bacteria</taxon>
        <taxon>Pseudomonadati</taxon>
        <taxon>Pseudomonadota</taxon>
        <taxon>Alphaproteobacteria</taxon>
        <taxon>Hyphomicrobiales</taxon>
        <taxon>Methylocystaceae</taxon>
        <taxon>Methylocystis</taxon>
    </lineage>
</organism>
<dbReference type="Proteomes" id="UP000309061">
    <property type="component" value="Chromosome"/>
</dbReference>
<dbReference type="PANTHER" id="PTHR43044:SF1">
    <property type="entry name" value="QUINOL:CYTOCHROME C OXIDOREDUCTASE QUINONE-BINDING SUBUNIT 2"/>
    <property type="match status" value="1"/>
</dbReference>
<feature type="transmembrane region" description="Helical" evidence="1">
    <location>
        <begin position="83"/>
        <end position="112"/>
    </location>
</feature>
<proteinExistence type="predicted"/>
<gene>
    <name evidence="2" type="ORF">H2LOC_000680</name>
</gene>
<dbReference type="OrthoDB" id="140980at2"/>
<feature type="transmembrane region" description="Helical" evidence="1">
    <location>
        <begin position="303"/>
        <end position="321"/>
    </location>
</feature>
<feature type="transmembrane region" description="Helical" evidence="1">
    <location>
        <begin position="20"/>
        <end position="42"/>
    </location>
</feature>
<keyword evidence="1" id="KW-1133">Transmembrane helix</keyword>
<dbReference type="RefSeq" id="WP_136494639.1">
    <property type="nucleotide sequence ID" value="NZ_CP046052.1"/>
</dbReference>
<evidence type="ECO:0000313" key="2">
    <source>
        <dbReference type="EMBL" id="QGM44332.1"/>
    </source>
</evidence>
<feature type="transmembrane region" description="Helical" evidence="1">
    <location>
        <begin position="327"/>
        <end position="349"/>
    </location>
</feature>
<evidence type="ECO:0000313" key="3">
    <source>
        <dbReference type="Proteomes" id="UP000309061"/>
    </source>
</evidence>
<name>A0A6B8KA69_9HYPH</name>
<feature type="transmembrane region" description="Helical" evidence="1">
    <location>
        <begin position="132"/>
        <end position="153"/>
    </location>
</feature>
<sequence length="365" mass="38316">MSKGAEGQDQRRDQSLSLQIPGAAALLVAVAALCALVAFGFYDLKAAAGGWLMAAVFWSGVAVGCLFAVMIHTLTGGRWGAQFAAALVPGSIAAPLVVALFAPVLAALRLFYPWAQDPAAAPADVSQLYLNAPFYIARTLAALAFWSLIGVLLTRLAGTALLLSAAIGLAIHGLIIGLIGLDWILSLEPVFISTSFGATLAFTQLAAALAFAAIVAPESRDGVAVGDIGGLLLATLLGVVYLNFIAVLVIWYGDLPHKVLWLVRRDHWPWTLIAGLAFFLGAVFPIFWLFLQRVRNSRRGLRIIGAIALAGIALYYAYLIGPPFGALSLGAGLVAMIGIGALFVAFIGAPWARTAFCKWSSGRAP</sequence>